<dbReference type="GO" id="GO:0005789">
    <property type="term" value="C:endoplasmic reticulum membrane"/>
    <property type="evidence" value="ECO:0007669"/>
    <property type="project" value="UniProtKB-SubCell"/>
</dbReference>
<comment type="pathway">
    <text evidence="2">Protein modification; protein glycosylation.</text>
</comment>
<comment type="catalytic activity">
    <reaction evidence="11">
        <text>an alpha-D-Man-(1-&gt;2)-alpha-D-Man-(1-&gt;2)-alpha-D-Man-(1-&gt;3)-[alpha-D-Man-(1-&gt;2)-alpha-D-Man-(1-&gt;3)-alpha-D-Man-(1-&gt;6)]-beta-D-Man-(1-&gt;4)-beta-D-GlcNAc-(1-&gt;4)-alpha-D-GlcNAc-diphospho-di-trans,poly-cis-dolichol + a di-trans,poly-cis-dolichyl beta-D-mannosyl phosphate = an alpha-D-Man-(1-&gt;2)-alpha-D-Man-(1-&gt;2)-alpha-D-Man-(1-&gt;3)-[alpha-D-Man-(1-&gt;2)-alpha-D-Man-(1-&gt;3)-[alpha-D-Man-(1-&gt;6)]-alpha-D-Man-(1-&gt;6)]-beta-D-Man-(1-&gt;4)-beta-D-GlcNAc-(1-&gt;4)-alpha-D-GlcNAc-diphospho-di-trans,poly-cis-dolichol + a di-trans,poly-cis-dolichyl phosphate + H(+)</text>
        <dbReference type="Rhea" id="RHEA:29535"/>
        <dbReference type="Rhea" id="RHEA-COMP:19498"/>
        <dbReference type="Rhea" id="RHEA-COMP:19501"/>
        <dbReference type="Rhea" id="RHEA-COMP:19518"/>
        <dbReference type="Rhea" id="RHEA-COMP:19519"/>
        <dbReference type="ChEBI" id="CHEBI:15378"/>
        <dbReference type="ChEBI" id="CHEBI:57683"/>
        <dbReference type="ChEBI" id="CHEBI:58211"/>
        <dbReference type="ChEBI" id="CHEBI:132517"/>
        <dbReference type="ChEBI" id="CHEBI:132519"/>
        <dbReference type="EC" id="2.4.1.260"/>
    </reaction>
    <physiologicalReaction direction="left-to-right" evidence="11">
        <dbReference type="Rhea" id="RHEA:29536"/>
    </physiologicalReaction>
</comment>
<keyword evidence="5" id="KW-0808">Transferase</keyword>
<feature type="chain" id="PRO_5012781260" description="Mannosyltransferase" evidence="13">
    <location>
        <begin position="31"/>
        <end position="100"/>
    </location>
</feature>
<organism evidence="14 15">
    <name type="scientific">Cervus elaphus hippelaphus</name>
    <name type="common">European red deer</name>
    <dbReference type="NCBI Taxonomy" id="46360"/>
    <lineage>
        <taxon>Eukaryota</taxon>
        <taxon>Metazoa</taxon>
        <taxon>Chordata</taxon>
        <taxon>Craniata</taxon>
        <taxon>Vertebrata</taxon>
        <taxon>Euteleostomi</taxon>
        <taxon>Mammalia</taxon>
        <taxon>Eutheria</taxon>
        <taxon>Laurasiatheria</taxon>
        <taxon>Artiodactyla</taxon>
        <taxon>Ruminantia</taxon>
        <taxon>Pecora</taxon>
        <taxon>Cervidae</taxon>
        <taxon>Cervinae</taxon>
        <taxon>Cervus</taxon>
    </lineage>
</organism>
<keyword evidence="4 12" id="KW-0328">Glycosyltransferase</keyword>
<gene>
    <name evidence="14" type="ORF">Celaphus_00013639</name>
</gene>
<feature type="signal peptide" evidence="13">
    <location>
        <begin position="1"/>
        <end position="30"/>
    </location>
</feature>
<comment type="subcellular location">
    <subcellularLocation>
        <location evidence="1 12">Endoplasmic reticulum membrane</location>
        <topology evidence="1 12">Multi-pass membrane protein</topology>
    </subcellularLocation>
</comment>
<comment type="caution">
    <text evidence="14">The sequence shown here is derived from an EMBL/GenBank/DDBJ whole genome shotgun (WGS) entry which is preliminary data.</text>
</comment>
<dbReference type="GO" id="GO:0006487">
    <property type="term" value="P:protein N-linked glycosylation"/>
    <property type="evidence" value="ECO:0007669"/>
    <property type="project" value="TreeGrafter"/>
</dbReference>
<dbReference type="PANTHER" id="PTHR22760:SF1">
    <property type="entry name" value="DOL-P-MAN:MAN(7)GLCNAC(2)-PP-DOL ALPHA-1,6-MANNOSYLTRANSFERASE"/>
    <property type="match status" value="1"/>
</dbReference>
<evidence type="ECO:0000256" key="9">
    <source>
        <dbReference type="ARBA" id="ARBA00023136"/>
    </source>
</evidence>
<name>A0A212CCE1_CEREH</name>
<evidence type="ECO:0000256" key="8">
    <source>
        <dbReference type="ARBA" id="ARBA00022989"/>
    </source>
</evidence>
<dbReference type="PANTHER" id="PTHR22760">
    <property type="entry name" value="GLYCOSYLTRANSFERASE"/>
    <property type="match status" value="1"/>
</dbReference>
<keyword evidence="8" id="KW-1133">Transmembrane helix</keyword>
<protein>
    <recommendedName>
        <fullName evidence="12">Mannosyltransferase</fullName>
        <ecNumber evidence="12">2.4.1.-</ecNumber>
    </recommendedName>
</protein>
<evidence type="ECO:0000256" key="2">
    <source>
        <dbReference type="ARBA" id="ARBA00004922"/>
    </source>
</evidence>
<evidence type="ECO:0000256" key="10">
    <source>
        <dbReference type="ARBA" id="ARBA00044721"/>
    </source>
</evidence>
<dbReference type="EC" id="2.4.1.-" evidence="12"/>
<comment type="similarity">
    <text evidence="3 12">Belongs to the glycosyltransferase 22 family.</text>
</comment>
<evidence type="ECO:0000256" key="12">
    <source>
        <dbReference type="RuleBase" id="RU363075"/>
    </source>
</evidence>
<evidence type="ECO:0000256" key="1">
    <source>
        <dbReference type="ARBA" id="ARBA00004477"/>
    </source>
</evidence>
<evidence type="ECO:0000313" key="14">
    <source>
        <dbReference type="EMBL" id="OWK03671.1"/>
    </source>
</evidence>
<feature type="non-terminal residue" evidence="14">
    <location>
        <position position="100"/>
    </location>
</feature>
<keyword evidence="6" id="KW-0812">Transmembrane</keyword>
<reference evidence="14 15" key="1">
    <citation type="journal article" date="2018" name="Mol. Genet. Genomics">
        <title>The red deer Cervus elaphus genome CerEla1.0: sequencing, annotating, genes, and chromosomes.</title>
        <authorList>
            <person name="Bana N.A."/>
            <person name="Nyiri A."/>
            <person name="Nagy J."/>
            <person name="Frank K."/>
            <person name="Nagy T."/>
            <person name="Steger V."/>
            <person name="Schiller M."/>
            <person name="Lakatos P."/>
            <person name="Sugar L."/>
            <person name="Horn P."/>
            <person name="Barta E."/>
            <person name="Orosz L."/>
        </authorList>
    </citation>
    <scope>NUCLEOTIDE SEQUENCE [LARGE SCALE GENOMIC DNA]</scope>
    <source>
        <strain evidence="14">Hungarian</strain>
    </source>
</reference>
<proteinExistence type="inferred from homology"/>
<dbReference type="EMBL" id="MKHE01000022">
    <property type="protein sequence ID" value="OWK03671.1"/>
    <property type="molecule type" value="Genomic_DNA"/>
</dbReference>
<keyword evidence="15" id="KW-1185">Reference proteome</keyword>
<evidence type="ECO:0000256" key="11">
    <source>
        <dbReference type="ARBA" id="ARBA00048899"/>
    </source>
</evidence>
<evidence type="ECO:0000256" key="3">
    <source>
        <dbReference type="ARBA" id="ARBA00007063"/>
    </source>
</evidence>
<dbReference type="Proteomes" id="UP000242450">
    <property type="component" value="Chromosome 22"/>
</dbReference>
<keyword evidence="7 12" id="KW-0256">Endoplasmic reticulum</keyword>
<keyword evidence="9" id="KW-0472">Membrane</keyword>
<dbReference type="OrthoDB" id="19039at2759"/>
<dbReference type="GO" id="GO:0052917">
    <property type="term" value="F:dol-P-Man:Man(7)GlcNAc(2)-PP-Dol alpha-1,6-mannosyltransferase activity"/>
    <property type="evidence" value="ECO:0007669"/>
    <property type="project" value="UniProtKB-EC"/>
</dbReference>
<evidence type="ECO:0000256" key="6">
    <source>
        <dbReference type="ARBA" id="ARBA00022692"/>
    </source>
</evidence>
<keyword evidence="13" id="KW-0732">Signal</keyword>
<evidence type="ECO:0000256" key="4">
    <source>
        <dbReference type="ARBA" id="ARBA00022676"/>
    </source>
</evidence>
<evidence type="ECO:0000256" key="5">
    <source>
        <dbReference type="ARBA" id="ARBA00022679"/>
    </source>
</evidence>
<evidence type="ECO:0000313" key="15">
    <source>
        <dbReference type="Proteomes" id="UP000242450"/>
    </source>
</evidence>
<evidence type="ECO:0000256" key="7">
    <source>
        <dbReference type="ARBA" id="ARBA00022824"/>
    </source>
</evidence>
<comment type="function">
    <text evidence="10">Mannosyltransferase that operates in the biosynthetic pathway of dolichol-linked oligosaccharides, the glycan precursors employed in protein asparagine (N)-glycosylation. The assembly of dolichol-linked oligosaccharides begins on the cytosolic side of the endoplasmic reticulum membrane and finishes in its lumen. The sequential addition of sugars to dolichol pyrophosphate produces dolichol-linked oligosaccharides containing fourteen sugars, including two GlcNAcs, nine mannoses and three glucoses. Once assembled, the oligosaccharide is transferred from the lipid to nascent proteins by oligosaccharyltransferases. In the lumen of the endoplasmic reticulum, adds the eighth mannose residue in an alpha-1,6 linkage onto Man(7)GlcNAc(2)-PP-dolichol to produce Man(8)GlcNAc(2)-PP-dolichol.</text>
</comment>
<dbReference type="AlphaFoldDB" id="A0A212CCE1"/>
<sequence length="100" mass="10960">MAGRRPAGLGGQRQLLGLLLAVAAVHLAACPYTKVEESFNLQAVHDLLYHRLDVEKFDHLEFPGVVPRTFLGPLLIAVLSSPAVYALSLLEMSKFYSQLV</sequence>
<dbReference type="InterPro" id="IPR005599">
    <property type="entry name" value="GPI_mannosylTrfase"/>
</dbReference>
<evidence type="ECO:0000256" key="13">
    <source>
        <dbReference type="SAM" id="SignalP"/>
    </source>
</evidence>
<accession>A0A212CCE1</accession>
<dbReference type="UniPathway" id="UPA00378"/>